<dbReference type="InterPro" id="IPR020904">
    <property type="entry name" value="Sc_DH/Rdtase_CS"/>
</dbReference>
<dbReference type="GO" id="GO:0016491">
    <property type="term" value="F:oxidoreductase activity"/>
    <property type="evidence" value="ECO:0007669"/>
    <property type="project" value="UniProtKB-KW"/>
</dbReference>
<evidence type="ECO:0000256" key="4">
    <source>
        <dbReference type="RuleBase" id="RU000363"/>
    </source>
</evidence>
<dbReference type="PANTHER" id="PTHR43618">
    <property type="entry name" value="7-ALPHA-HYDROXYSTEROID DEHYDROGENASE"/>
    <property type="match status" value="1"/>
</dbReference>
<comment type="similarity">
    <text evidence="1 4">Belongs to the short-chain dehydrogenases/reductases (SDR) family.</text>
</comment>
<dbReference type="InterPro" id="IPR036291">
    <property type="entry name" value="NAD(P)-bd_dom_sf"/>
</dbReference>
<dbReference type="PANTHER" id="PTHR43618:SF4">
    <property type="entry name" value="SHORT CHAIN DEHYDROGENASE_REDUCTASE FAMILY (AFU_ORTHOLOGUE AFUA_7G04540)"/>
    <property type="match status" value="1"/>
</dbReference>
<evidence type="ECO:0000256" key="5">
    <source>
        <dbReference type="SAM" id="MobiDB-lite"/>
    </source>
</evidence>
<keyword evidence="2" id="KW-0521">NADP</keyword>
<dbReference type="Pfam" id="PF00106">
    <property type="entry name" value="adh_short"/>
    <property type="match status" value="1"/>
</dbReference>
<dbReference type="PROSITE" id="PS00061">
    <property type="entry name" value="ADH_SHORT"/>
    <property type="match status" value="1"/>
</dbReference>
<dbReference type="CDD" id="cd05233">
    <property type="entry name" value="SDR_c"/>
    <property type="match status" value="1"/>
</dbReference>
<evidence type="ECO:0000256" key="1">
    <source>
        <dbReference type="ARBA" id="ARBA00006484"/>
    </source>
</evidence>
<dbReference type="PRINTS" id="PR00080">
    <property type="entry name" value="SDRFAMILY"/>
</dbReference>
<reference evidence="6" key="1">
    <citation type="submission" date="2021-03" db="EMBL/GenBank/DDBJ databases">
        <authorList>
            <person name="Tagirdzhanova G."/>
        </authorList>
    </citation>
    <scope>NUCLEOTIDE SEQUENCE</scope>
</reference>
<dbReference type="InterPro" id="IPR002347">
    <property type="entry name" value="SDR_fam"/>
</dbReference>
<accession>A0A8H3II07</accession>
<dbReference type="EMBL" id="CAJPDQ010000009">
    <property type="protein sequence ID" value="CAF9914394.1"/>
    <property type="molecule type" value="Genomic_DNA"/>
</dbReference>
<evidence type="ECO:0000313" key="7">
    <source>
        <dbReference type="Proteomes" id="UP000664169"/>
    </source>
</evidence>
<evidence type="ECO:0000256" key="3">
    <source>
        <dbReference type="ARBA" id="ARBA00023002"/>
    </source>
</evidence>
<organism evidence="6 7">
    <name type="scientific">Gomphillus americanus</name>
    <dbReference type="NCBI Taxonomy" id="1940652"/>
    <lineage>
        <taxon>Eukaryota</taxon>
        <taxon>Fungi</taxon>
        <taxon>Dikarya</taxon>
        <taxon>Ascomycota</taxon>
        <taxon>Pezizomycotina</taxon>
        <taxon>Lecanoromycetes</taxon>
        <taxon>OSLEUM clade</taxon>
        <taxon>Ostropomycetidae</taxon>
        <taxon>Ostropales</taxon>
        <taxon>Graphidaceae</taxon>
        <taxon>Gomphilloideae</taxon>
        <taxon>Gomphillus</taxon>
    </lineage>
</organism>
<dbReference type="PRINTS" id="PR00081">
    <property type="entry name" value="GDHRDH"/>
</dbReference>
<dbReference type="Proteomes" id="UP000664169">
    <property type="component" value="Unassembled WGS sequence"/>
</dbReference>
<sequence>MSSQTNNDVFRLENLFNVRGRVALITGGGSGIGLMAAQALAVNGAKVYITGRTLEKLDQVVKSHGQNITGEIIPLQADVTDKQSITKLVSELESREPQGLGILINNAGIAGPTHETEVDNGQASSLKKHLFDNPESTFEAWSDVYRTNASSIFFLSTALLPLLQKHTENNHGFSSTILNIASISGSVKSAQHHFQYNASKAAALHITKLLAAEIAKNKIKIRVNAISPGVFPSEMTADESDDKQKSHIEKEKFEGKVPADRPGKDEDMGSAVLFAATNQYLNGVEVVVDGGYIINEGK</sequence>
<evidence type="ECO:0000313" key="6">
    <source>
        <dbReference type="EMBL" id="CAF9914394.1"/>
    </source>
</evidence>
<dbReference type="InterPro" id="IPR052178">
    <property type="entry name" value="Sec_Metab_Biosynth_SDR"/>
</dbReference>
<proteinExistence type="inferred from homology"/>
<feature type="region of interest" description="Disordered" evidence="5">
    <location>
        <begin position="234"/>
        <end position="265"/>
    </location>
</feature>
<comment type="caution">
    <text evidence="6">The sequence shown here is derived from an EMBL/GenBank/DDBJ whole genome shotgun (WGS) entry which is preliminary data.</text>
</comment>
<evidence type="ECO:0000256" key="2">
    <source>
        <dbReference type="ARBA" id="ARBA00022857"/>
    </source>
</evidence>
<dbReference type="Gene3D" id="3.40.50.720">
    <property type="entry name" value="NAD(P)-binding Rossmann-like Domain"/>
    <property type="match status" value="1"/>
</dbReference>
<dbReference type="SUPFAM" id="SSF51735">
    <property type="entry name" value="NAD(P)-binding Rossmann-fold domains"/>
    <property type="match status" value="1"/>
</dbReference>
<keyword evidence="7" id="KW-1185">Reference proteome</keyword>
<keyword evidence="3" id="KW-0560">Oxidoreductase</keyword>
<gene>
    <name evidence="6" type="ORF">GOMPHAMPRED_008150</name>
</gene>
<feature type="compositionally biased region" description="Basic and acidic residues" evidence="5">
    <location>
        <begin position="242"/>
        <end position="265"/>
    </location>
</feature>
<protein>
    <submittedName>
        <fullName evidence="6">Uncharacterized protein</fullName>
    </submittedName>
</protein>
<dbReference type="AlphaFoldDB" id="A0A8H3II07"/>
<dbReference type="OrthoDB" id="3819888at2759"/>
<name>A0A8H3II07_9LECA</name>